<keyword evidence="4" id="KW-0732">Signal</keyword>
<evidence type="ECO:0000256" key="1">
    <source>
        <dbReference type="ARBA" id="ARBA00022722"/>
    </source>
</evidence>
<sequence length="274" mass="29871">MTRHVLYLVLLLVPLLAAPPGLAIPPQEALAPGEAGRVAEIVDGDTLVLADGREIRLVGIQAPKLPLGRAGFKAWPLAGEAKALLAALTLDKTVTPGFGGRRGDRHGRVLAHLFVEGGSGEAAPGGEKLWVQGAILEAGLARVYSFDDNRALIAEMLALERRARAERRGIWADSFYALRPAEAAQRWLGGFELVEGRVVAVGRAGRNTYLNFAEDWRSDFTIVVSRRAGQMFAEQGIDLESYQGRRLRVRGWLKSRNGPMIEATHPEQIELLEE</sequence>
<evidence type="ECO:0000313" key="7">
    <source>
        <dbReference type="Proteomes" id="UP000761264"/>
    </source>
</evidence>
<dbReference type="AlphaFoldDB" id="A0A967KBH2"/>
<accession>A0A967KBH2</accession>
<organism evidence="6 7">
    <name type="scientific">Pelagibius litoralis</name>
    <dbReference type="NCBI Taxonomy" id="374515"/>
    <lineage>
        <taxon>Bacteria</taxon>
        <taxon>Pseudomonadati</taxon>
        <taxon>Pseudomonadota</taxon>
        <taxon>Alphaproteobacteria</taxon>
        <taxon>Rhodospirillales</taxon>
        <taxon>Rhodovibrionaceae</taxon>
        <taxon>Pelagibius</taxon>
    </lineage>
</organism>
<dbReference type="InterPro" id="IPR035437">
    <property type="entry name" value="SNase_OB-fold_sf"/>
</dbReference>
<dbReference type="PROSITE" id="PS50830">
    <property type="entry name" value="TNASE_3"/>
    <property type="match status" value="1"/>
</dbReference>
<dbReference type="SMART" id="SM00318">
    <property type="entry name" value="SNc"/>
    <property type="match status" value="1"/>
</dbReference>
<evidence type="ECO:0000313" key="6">
    <source>
        <dbReference type="EMBL" id="NIA71082.1"/>
    </source>
</evidence>
<name>A0A967KBH2_9PROT</name>
<dbReference type="EMBL" id="JAAQPH010000018">
    <property type="protein sequence ID" value="NIA71082.1"/>
    <property type="molecule type" value="Genomic_DNA"/>
</dbReference>
<evidence type="ECO:0000256" key="4">
    <source>
        <dbReference type="SAM" id="SignalP"/>
    </source>
</evidence>
<dbReference type="SUPFAM" id="SSF50199">
    <property type="entry name" value="Staphylococcal nuclease"/>
    <property type="match status" value="1"/>
</dbReference>
<dbReference type="Pfam" id="PF00565">
    <property type="entry name" value="SNase"/>
    <property type="match status" value="1"/>
</dbReference>
<dbReference type="GO" id="GO:0004519">
    <property type="term" value="F:endonuclease activity"/>
    <property type="evidence" value="ECO:0007669"/>
    <property type="project" value="UniProtKB-KW"/>
</dbReference>
<evidence type="ECO:0000259" key="5">
    <source>
        <dbReference type="PROSITE" id="PS50830"/>
    </source>
</evidence>
<protein>
    <submittedName>
        <fullName evidence="6">Thermonuclease family protein</fullName>
    </submittedName>
</protein>
<keyword evidence="3" id="KW-0378">Hydrolase</keyword>
<dbReference type="GO" id="GO:0016787">
    <property type="term" value="F:hydrolase activity"/>
    <property type="evidence" value="ECO:0007669"/>
    <property type="project" value="UniProtKB-KW"/>
</dbReference>
<evidence type="ECO:0000256" key="3">
    <source>
        <dbReference type="ARBA" id="ARBA00022801"/>
    </source>
</evidence>
<keyword evidence="1" id="KW-0540">Nuclease</keyword>
<proteinExistence type="predicted"/>
<dbReference type="InterPro" id="IPR016071">
    <property type="entry name" value="Staphylococal_nuclease_OB-fold"/>
</dbReference>
<feature type="signal peptide" evidence="4">
    <location>
        <begin position="1"/>
        <end position="23"/>
    </location>
</feature>
<keyword evidence="7" id="KW-1185">Reference proteome</keyword>
<dbReference type="Gene3D" id="2.40.50.90">
    <property type="match status" value="1"/>
</dbReference>
<dbReference type="PANTHER" id="PTHR12302">
    <property type="entry name" value="EBNA2 BINDING PROTEIN P100"/>
    <property type="match status" value="1"/>
</dbReference>
<dbReference type="RefSeq" id="WP_167228333.1">
    <property type="nucleotide sequence ID" value="NZ_JAAQPH010000018.1"/>
</dbReference>
<dbReference type="PANTHER" id="PTHR12302:SF3">
    <property type="entry name" value="SERINE_THREONINE-PROTEIN KINASE 31"/>
    <property type="match status" value="1"/>
</dbReference>
<feature type="chain" id="PRO_5037974722" evidence="4">
    <location>
        <begin position="24"/>
        <end position="274"/>
    </location>
</feature>
<dbReference type="Proteomes" id="UP000761264">
    <property type="component" value="Unassembled WGS sequence"/>
</dbReference>
<comment type="caution">
    <text evidence="6">The sequence shown here is derived from an EMBL/GenBank/DDBJ whole genome shotgun (WGS) entry which is preliminary data.</text>
</comment>
<evidence type="ECO:0000256" key="2">
    <source>
        <dbReference type="ARBA" id="ARBA00022759"/>
    </source>
</evidence>
<keyword evidence="2" id="KW-0255">Endonuclease</keyword>
<gene>
    <name evidence="6" type="ORF">HBA54_21005</name>
</gene>
<feature type="domain" description="TNase-like" evidence="5">
    <location>
        <begin position="32"/>
        <end position="173"/>
    </location>
</feature>
<reference evidence="6" key="1">
    <citation type="submission" date="2020-03" db="EMBL/GenBank/DDBJ databases">
        <title>Genome of Pelagibius litoralis DSM 21314T.</title>
        <authorList>
            <person name="Wang G."/>
        </authorList>
    </citation>
    <scope>NUCLEOTIDE SEQUENCE</scope>
    <source>
        <strain evidence="6">DSM 21314</strain>
    </source>
</reference>